<dbReference type="STRING" id="717962.CC1_21520"/>
<reference evidence="1 2" key="1">
    <citation type="submission" date="2010-03" db="EMBL/GenBank/DDBJ databases">
        <title>The genome sequence of Coprococcus catus GD/7.</title>
        <authorList>
            <consortium name="metaHIT consortium -- http://www.metahit.eu/"/>
            <person name="Pajon A."/>
            <person name="Turner K."/>
            <person name="Parkhill J."/>
            <person name="Duncan S."/>
            <person name="Flint H."/>
        </authorList>
    </citation>
    <scope>NUCLEOTIDE SEQUENCE [LARGE SCALE GENOMIC DNA]</scope>
    <source>
        <strain evidence="1 2">GD/7</strain>
    </source>
</reference>
<evidence type="ECO:0000313" key="1">
    <source>
        <dbReference type="EMBL" id="CBK80855.1"/>
    </source>
</evidence>
<dbReference type="AlphaFoldDB" id="D4J934"/>
<dbReference type="Proteomes" id="UP000008798">
    <property type="component" value="Chromosome"/>
</dbReference>
<protein>
    <submittedName>
        <fullName evidence="1">Uncharacterized protein</fullName>
    </submittedName>
</protein>
<dbReference type="HOGENOM" id="CLU_2022794_0_0_9"/>
<dbReference type="KEGG" id="cct:CC1_21520"/>
<gene>
    <name evidence="1" type="ORF">CC1_21520</name>
</gene>
<dbReference type="PATRIC" id="fig|717962.3.peg.2071"/>
<name>D4J934_9FIRM</name>
<reference evidence="1 2" key="2">
    <citation type="submission" date="2010-03" db="EMBL/GenBank/DDBJ databases">
        <authorList>
            <person name="Pajon A."/>
        </authorList>
    </citation>
    <scope>NUCLEOTIDE SEQUENCE [LARGE SCALE GENOMIC DNA]</scope>
    <source>
        <strain evidence="1 2">GD/7</strain>
    </source>
</reference>
<accession>D4J934</accession>
<evidence type="ECO:0000313" key="2">
    <source>
        <dbReference type="Proteomes" id="UP000008798"/>
    </source>
</evidence>
<dbReference type="EMBL" id="FP929038">
    <property type="protein sequence ID" value="CBK80855.1"/>
    <property type="molecule type" value="Genomic_DNA"/>
</dbReference>
<proteinExistence type="predicted"/>
<organism evidence="1 2">
    <name type="scientific">Coprococcus catus GD/7</name>
    <dbReference type="NCBI Taxonomy" id="717962"/>
    <lineage>
        <taxon>Bacteria</taxon>
        <taxon>Bacillati</taxon>
        <taxon>Bacillota</taxon>
        <taxon>Clostridia</taxon>
        <taxon>Lachnospirales</taxon>
        <taxon>Lachnospiraceae</taxon>
        <taxon>Coprococcus</taxon>
    </lineage>
</organism>
<sequence>MYIDLTKMTREEEVDYFITKIDDCDTKAYDDVLRGKKRIYDIPFKYRDRRMYVYACRNIRGMNIEWEGALEKKLLENCLLGDIIKRNEKYADINDGNSDLLYNVSAEDLKDIYLSYFVSGLF</sequence>
<dbReference type="RefSeq" id="WP_015514423.1">
    <property type="nucleotide sequence ID" value="NC_021009.1"/>
</dbReference>